<dbReference type="Proteomes" id="UP000002383">
    <property type="component" value="Chromosome"/>
</dbReference>
<evidence type="ECO:0008006" key="3">
    <source>
        <dbReference type="Google" id="ProtNLM"/>
    </source>
</evidence>
<dbReference type="STRING" id="396588.Tgr7_0976"/>
<reference evidence="1 2" key="1">
    <citation type="journal article" date="2011" name="Stand. Genomic Sci.">
        <title>Complete genome sequence of 'Thioalkalivibrio sulfidophilus' HL-EbGr7.</title>
        <authorList>
            <person name="Muyzer G."/>
            <person name="Sorokin D.Y."/>
            <person name="Mavromatis K."/>
            <person name="Lapidus A."/>
            <person name="Clum A."/>
            <person name="Ivanova N."/>
            <person name="Pati A."/>
            <person name="d'Haeseleer P."/>
            <person name="Woyke T."/>
            <person name="Kyrpides N.C."/>
        </authorList>
    </citation>
    <scope>NUCLEOTIDE SEQUENCE [LARGE SCALE GENOMIC DNA]</scope>
    <source>
        <strain evidence="1 2">HL-EbGR7</strain>
    </source>
</reference>
<gene>
    <name evidence="1" type="ordered locus">Tgr7_0976</name>
</gene>
<dbReference type="HOGENOM" id="CLU_134960_0_1_6"/>
<dbReference type="NCBIfam" id="TIGR04256">
    <property type="entry name" value="GxxExxY"/>
    <property type="match status" value="1"/>
</dbReference>
<dbReference type="KEGG" id="tgr:Tgr7_0976"/>
<protein>
    <recommendedName>
        <fullName evidence="3">GxxExxY protein</fullName>
    </recommendedName>
</protein>
<keyword evidence="2" id="KW-1185">Reference proteome</keyword>
<dbReference type="Pfam" id="PF13366">
    <property type="entry name" value="PDDEXK_3"/>
    <property type="match status" value="1"/>
</dbReference>
<dbReference type="AlphaFoldDB" id="B8GNX5"/>
<dbReference type="eggNOG" id="COG0614">
    <property type="taxonomic scope" value="Bacteria"/>
</dbReference>
<name>B8GNX5_THISH</name>
<organism evidence="1 2">
    <name type="scientific">Thioalkalivibrio sulfidiphilus (strain HL-EbGR7)</name>
    <dbReference type="NCBI Taxonomy" id="396588"/>
    <lineage>
        <taxon>Bacteria</taxon>
        <taxon>Pseudomonadati</taxon>
        <taxon>Pseudomonadota</taxon>
        <taxon>Gammaproteobacteria</taxon>
        <taxon>Chromatiales</taxon>
        <taxon>Ectothiorhodospiraceae</taxon>
        <taxon>Thioalkalivibrio</taxon>
    </lineage>
</organism>
<dbReference type="EMBL" id="CP001339">
    <property type="protein sequence ID" value="ACL72064.1"/>
    <property type="molecule type" value="Genomic_DNA"/>
</dbReference>
<proteinExistence type="predicted"/>
<sequence>MDAKRKRISERVIGCAFEVSNTLGAGFLENVYENALAVEFARAGMDFDRQAVLPVSYKGELIGQYVADFVVEQRLIVEIKALSRLVLEHEAQVMNYLKATGLTVGLLLNFGTPRLGVRRIVWGHDDNQAL</sequence>
<dbReference type="OrthoDB" id="9806869at2"/>
<evidence type="ECO:0000313" key="2">
    <source>
        <dbReference type="Proteomes" id="UP000002383"/>
    </source>
</evidence>
<accession>B8GNX5</accession>
<dbReference type="InterPro" id="IPR026350">
    <property type="entry name" value="GxxExxY"/>
</dbReference>
<evidence type="ECO:0000313" key="1">
    <source>
        <dbReference type="EMBL" id="ACL72064.1"/>
    </source>
</evidence>
<dbReference type="RefSeq" id="WP_012637548.1">
    <property type="nucleotide sequence ID" value="NC_011901.1"/>
</dbReference>